<evidence type="ECO:0000313" key="5">
    <source>
        <dbReference type="EMBL" id="SHK23375.1"/>
    </source>
</evidence>
<dbReference type="OrthoDB" id="25019at2157"/>
<accession>E7QX29</accession>
<keyword evidence="5" id="KW-0031">Aminopeptidase</keyword>
<reference evidence="7" key="3">
    <citation type="submission" date="2016-11" db="EMBL/GenBank/DDBJ databases">
        <authorList>
            <person name="Varghese N."/>
            <person name="Submissions S."/>
        </authorList>
    </citation>
    <scope>NUCLEOTIDE SEQUENCE [LARGE SCALE GENOMIC DNA]</scope>
    <source>
        <strain evidence="7">DX253</strain>
    </source>
</reference>
<sequence>MTGDFSLESLARLPVFSRPAASPDGERVAVYYDSTGRNELHVIDVGTGEMRQVSDGEVPRNVSQPFGWAPDGERIYYHLDDAGDEQHDIWEIDLDGNAAPVVEDSGQCILNDIDDGKLLYVSSADGQMNLYRYDRETETSEQLAEYELGVFHASYGPDGDRMVYMSNESDDLTNMDVYVADADGSNPRNLELGIDGNETHFEDWSADGTKLLVSDNAADKTRSGVYDFESQSVEWFGDGEYVEDGVAFLPDGSGFLALRKRDAAVVPLVYDFDGTATELDLPTGVASFPLYSDSAFLGDGRVLVEGTTPTQRPALLVYDLETGETETLLEPVYGDIDPESFADAEYITFESHDGTDIGGLLYDSGERPSKAVVKVHGGPPVQDQRNFKRRTQFFLNRGYSVLEINYRGSIGRGREFKDSLIGDWGGAEQADVAEGVRWLRDKDWIDEDEIVVYGGSYGGYSAYWQMVRYPELYTAGIAWVGVTDLHDMYENTMPHFQTGLMEKYMGDPDENHDLYRERSPIEYTENLDSPLLMVHGVNDHRVPVSQARLFRDALDEAGFEEGEDGDFEYEELGEEGHGTNDIEQKIRSMELVADFLDRRVATNCVS</sequence>
<proteinExistence type="predicted"/>
<organism evidence="4 6">
    <name type="scientific">Haladaptatus paucihalophilus DX253</name>
    <dbReference type="NCBI Taxonomy" id="797209"/>
    <lineage>
        <taxon>Archaea</taxon>
        <taxon>Methanobacteriati</taxon>
        <taxon>Methanobacteriota</taxon>
        <taxon>Stenosarchaea group</taxon>
        <taxon>Halobacteria</taxon>
        <taxon>Halobacteriales</taxon>
        <taxon>Haladaptataceae</taxon>
        <taxon>Haladaptatus</taxon>
    </lineage>
</organism>
<dbReference type="ESTHER" id="9eury-e7qx29">
    <property type="family name" value="S9N_PREPL_Peptidase_S9"/>
</dbReference>
<feature type="domain" description="Peptidase S9A N-terminal" evidence="3">
    <location>
        <begin position="20"/>
        <end position="232"/>
    </location>
</feature>
<protein>
    <submittedName>
        <fullName evidence="5">Dipeptidyl aminopeptidase/acylaminoacyl peptidase</fullName>
    </submittedName>
    <submittedName>
        <fullName evidence="4">Peptidase S9 prolyl oligopeptidase active site domain protein</fullName>
    </submittedName>
</protein>
<keyword evidence="1" id="KW-0378">Hydrolase</keyword>
<evidence type="ECO:0000256" key="1">
    <source>
        <dbReference type="ARBA" id="ARBA00022801"/>
    </source>
</evidence>
<dbReference type="EMBL" id="FRAN01000001">
    <property type="protein sequence ID" value="SHK23375.1"/>
    <property type="molecule type" value="Genomic_DNA"/>
</dbReference>
<dbReference type="Gene3D" id="2.120.10.30">
    <property type="entry name" value="TolB, C-terminal domain"/>
    <property type="match status" value="2"/>
</dbReference>
<dbReference type="InterPro" id="IPR001375">
    <property type="entry name" value="Peptidase_S9_cat"/>
</dbReference>
<dbReference type="SUPFAM" id="SSF53474">
    <property type="entry name" value="alpha/beta-Hydrolases"/>
    <property type="match status" value="1"/>
</dbReference>
<dbReference type="Proteomes" id="UP000003751">
    <property type="component" value="Unassembled WGS sequence"/>
</dbReference>
<evidence type="ECO:0000313" key="6">
    <source>
        <dbReference type="Proteomes" id="UP000003751"/>
    </source>
</evidence>
<feature type="domain" description="Peptidase S9 prolyl oligopeptidase catalytic" evidence="2">
    <location>
        <begin position="386"/>
        <end position="599"/>
    </location>
</feature>
<dbReference type="InterPro" id="IPR029058">
    <property type="entry name" value="AB_hydrolase_fold"/>
</dbReference>
<dbReference type="GO" id="GO:0004252">
    <property type="term" value="F:serine-type endopeptidase activity"/>
    <property type="evidence" value="ECO:0007669"/>
    <property type="project" value="TreeGrafter"/>
</dbReference>
<dbReference type="Proteomes" id="UP000184203">
    <property type="component" value="Unassembled WGS sequence"/>
</dbReference>
<dbReference type="STRING" id="797209.GCA_000376445_03073"/>
<evidence type="ECO:0000259" key="3">
    <source>
        <dbReference type="Pfam" id="PF02897"/>
    </source>
</evidence>
<gene>
    <name evidence="5" type="ORF">SAMN05444342_1046</name>
    <name evidence="4" type="ORF">ZOD2009_16838</name>
</gene>
<dbReference type="PATRIC" id="fig|797209.4.peg.3290"/>
<dbReference type="Pfam" id="PF00326">
    <property type="entry name" value="Peptidase_S9"/>
    <property type="match status" value="1"/>
</dbReference>
<evidence type="ECO:0000313" key="4">
    <source>
        <dbReference type="EMBL" id="EFW90832.1"/>
    </source>
</evidence>
<dbReference type="InterPro" id="IPR011042">
    <property type="entry name" value="6-blade_b-propeller_TolB-like"/>
</dbReference>
<keyword evidence="5" id="KW-0645">Protease</keyword>
<dbReference type="GO" id="GO:0004177">
    <property type="term" value="F:aminopeptidase activity"/>
    <property type="evidence" value="ECO:0007669"/>
    <property type="project" value="UniProtKB-KW"/>
</dbReference>
<reference evidence="5" key="2">
    <citation type="submission" date="2016-11" db="EMBL/GenBank/DDBJ databases">
        <authorList>
            <person name="Jaros S."/>
            <person name="Januszkiewicz K."/>
            <person name="Wedrychowicz H."/>
        </authorList>
    </citation>
    <scope>NUCLEOTIDE SEQUENCE [LARGE SCALE GENOMIC DNA]</scope>
    <source>
        <strain evidence="5">DX253</strain>
    </source>
</reference>
<dbReference type="RefSeq" id="WP_007981760.1">
    <property type="nucleotide sequence ID" value="NZ_AEMG01000019.1"/>
</dbReference>
<dbReference type="InterPro" id="IPR023302">
    <property type="entry name" value="Pept_S9A_N"/>
</dbReference>
<dbReference type="AlphaFoldDB" id="E7QX29"/>
<dbReference type="PANTHER" id="PTHR42776:SF27">
    <property type="entry name" value="DIPEPTIDYL PEPTIDASE FAMILY MEMBER 6"/>
    <property type="match status" value="1"/>
</dbReference>
<dbReference type="Pfam" id="PF02897">
    <property type="entry name" value="Peptidase_S9_N"/>
    <property type="match status" value="1"/>
</dbReference>
<dbReference type="PANTHER" id="PTHR42776">
    <property type="entry name" value="SERINE PEPTIDASE S9 FAMILY MEMBER"/>
    <property type="match status" value="1"/>
</dbReference>
<dbReference type="EMBL" id="AEMG01000019">
    <property type="protein sequence ID" value="EFW90832.1"/>
    <property type="molecule type" value="Genomic_DNA"/>
</dbReference>
<evidence type="ECO:0000259" key="2">
    <source>
        <dbReference type="Pfam" id="PF00326"/>
    </source>
</evidence>
<name>E7QX29_HALPU</name>
<keyword evidence="7" id="KW-1185">Reference proteome</keyword>
<dbReference type="Gene3D" id="3.40.50.1820">
    <property type="entry name" value="alpha/beta hydrolase"/>
    <property type="match status" value="1"/>
</dbReference>
<dbReference type="eggNOG" id="arCOG01646">
    <property type="taxonomic scope" value="Archaea"/>
</dbReference>
<evidence type="ECO:0000313" key="7">
    <source>
        <dbReference type="Proteomes" id="UP000184203"/>
    </source>
</evidence>
<dbReference type="SUPFAM" id="SSF69304">
    <property type="entry name" value="Tricorn protease N-terminal domain"/>
    <property type="match status" value="1"/>
</dbReference>
<dbReference type="GO" id="GO:0006508">
    <property type="term" value="P:proteolysis"/>
    <property type="evidence" value="ECO:0007669"/>
    <property type="project" value="InterPro"/>
</dbReference>
<reference evidence="4 6" key="1">
    <citation type="journal article" date="2014" name="ISME J.">
        <title>Trehalose/2-sulfotrehalose biosynthesis and glycine-betaine uptake are widely spread mechanisms for osmoadaptation in the Halobacteriales.</title>
        <authorList>
            <person name="Youssef N.H."/>
            <person name="Savage-Ashlock K.N."/>
            <person name="McCully A.L."/>
            <person name="Luedtke B."/>
            <person name="Shaw E.I."/>
            <person name="Hoff W.D."/>
            <person name="Elshahed M.S."/>
        </authorList>
    </citation>
    <scope>NUCLEOTIDE SEQUENCE [LARGE SCALE GENOMIC DNA]</scope>
    <source>
        <strain evidence="4 6">DX253</strain>
    </source>
</reference>